<evidence type="ECO:0000256" key="4">
    <source>
        <dbReference type="ARBA" id="ARBA00022679"/>
    </source>
</evidence>
<feature type="transmembrane region" description="Helical" evidence="6">
    <location>
        <begin position="275"/>
        <end position="295"/>
    </location>
</feature>
<dbReference type="InterPro" id="IPR029044">
    <property type="entry name" value="Nucleotide-diphossugar_trans"/>
</dbReference>
<comment type="caution">
    <text evidence="8">The sequence shown here is derived from an EMBL/GenBank/DDBJ whole genome shotgun (WGS) entry which is preliminary data.</text>
</comment>
<keyword evidence="2" id="KW-1003">Cell membrane</keyword>
<keyword evidence="5 6" id="KW-0472">Membrane</keyword>
<dbReference type="PANTHER" id="PTHR43646">
    <property type="entry name" value="GLYCOSYLTRANSFERASE"/>
    <property type="match status" value="1"/>
</dbReference>
<evidence type="ECO:0000256" key="1">
    <source>
        <dbReference type="ARBA" id="ARBA00004236"/>
    </source>
</evidence>
<accession>A0ABS9D7U6</accession>
<sequence>MLLQTIESVNKQDFDLSQVEIIVVSQTPSIQEVEFPTLNVDLSVIIRPESDTISALRNYGVKESSGEYLAFLDADIYLSANWIQSMLSELQSTSSRIITSAVQICEPSAPSLEKIRTHLSNAEIDVDVNFLPGRNLFMTTESFHKVGGFPEHLVTCEDYFFTDKAAKLGSLFYTSKANYIHLGEDKELGSMFSKEIWRGQSNLQSLQGRNIPLREWPSLIVPPAIFACLISACFFLLLGLQNASLTFLLLALIPVTAYTLRLWRIAKSDVTIGNILLFYACYFPARALGTFVGVFKTIKVK</sequence>
<feature type="transmembrane region" description="Helical" evidence="6">
    <location>
        <begin position="219"/>
        <end position="238"/>
    </location>
</feature>
<evidence type="ECO:0000256" key="6">
    <source>
        <dbReference type="SAM" id="Phobius"/>
    </source>
</evidence>
<organism evidence="8 9">
    <name type="scientific">Paraglaciecola algarum</name>
    <dbReference type="NCBI Taxonomy" id="3050085"/>
    <lineage>
        <taxon>Bacteria</taxon>
        <taxon>Pseudomonadati</taxon>
        <taxon>Pseudomonadota</taxon>
        <taxon>Gammaproteobacteria</taxon>
        <taxon>Alteromonadales</taxon>
        <taxon>Alteromonadaceae</taxon>
        <taxon>Paraglaciecola</taxon>
    </lineage>
</organism>
<name>A0ABS9D7U6_9ALTE</name>
<evidence type="ECO:0000313" key="9">
    <source>
        <dbReference type="Proteomes" id="UP001521137"/>
    </source>
</evidence>
<evidence type="ECO:0000313" key="8">
    <source>
        <dbReference type="EMBL" id="MCF2947741.1"/>
    </source>
</evidence>
<dbReference type="CDD" id="cd00761">
    <property type="entry name" value="Glyco_tranf_GTA_type"/>
    <property type="match status" value="1"/>
</dbReference>
<feature type="transmembrane region" description="Helical" evidence="6">
    <location>
        <begin position="244"/>
        <end position="263"/>
    </location>
</feature>
<keyword evidence="6" id="KW-0812">Transmembrane</keyword>
<evidence type="ECO:0000256" key="2">
    <source>
        <dbReference type="ARBA" id="ARBA00022475"/>
    </source>
</evidence>
<keyword evidence="3" id="KW-0328">Glycosyltransferase</keyword>
<dbReference type="PANTHER" id="PTHR43646:SF2">
    <property type="entry name" value="GLYCOSYLTRANSFERASE 2-LIKE DOMAIN-CONTAINING PROTEIN"/>
    <property type="match status" value="1"/>
</dbReference>
<keyword evidence="4" id="KW-0808">Transferase</keyword>
<dbReference type="Pfam" id="PF00535">
    <property type="entry name" value="Glycos_transf_2"/>
    <property type="match status" value="1"/>
</dbReference>
<dbReference type="InterPro" id="IPR001173">
    <property type="entry name" value="Glyco_trans_2-like"/>
</dbReference>
<comment type="subcellular location">
    <subcellularLocation>
        <location evidence="1">Cell membrane</location>
    </subcellularLocation>
</comment>
<proteinExistence type="predicted"/>
<protein>
    <submittedName>
        <fullName evidence="8">Glycosyltransferase family 2 protein</fullName>
    </submittedName>
</protein>
<dbReference type="Gene3D" id="3.90.550.10">
    <property type="entry name" value="Spore Coat Polysaccharide Biosynthesis Protein SpsA, Chain A"/>
    <property type="match status" value="1"/>
</dbReference>
<keyword evidence="6" id="KW-1133">Transmembrane helix</keyword>
<reference evidence="8 9" key="1">
    <citation type="submission" date="2022-01" db="EMBL/GenBank/DDBJ databases">
        <title>Paraglaciecola sp. G1-23.</title>
        <authorList>
            <person name="Jin M.S."/>
            <person name="Han D.M."/>
            <person name="Kim H.M."/>
            <person name="Jeon C.O."/>
        </authorList>
    </citation>
    <scope>NUCLEOTIDE SEQUENCE [LARGE SCALE GENOMIC DNA]</scope>
    <source>
        <strain evidence="8 9">G1-23</strain>
    </source>
</reference>
<gene>
    <name evidence="8" type="ORF">L0668_06465</name>
</gene>
<evidence type="ECO:0000259" key="7">
    <source>
        <dbReference type="Pfam" id="PF00535"/>
    </source>
</evidence>
<evidence type="ECO:0000256" key="3">
    <source>
        <dbReference type="ARBA" id="ARBA00022676"/>
    </source>
</evidence>
<dbReference type="Proteomes" id="UP001521137">
    <property type="component" value="Unassembled WGS sequence"/>
</dbReference>
<dbReference type="SUPFAM" id="SSF53448">
    <property type="entry name" value="Nucleotide-diphospho-sugar transferases"/>
    <property type="match status" value="1"/>
</dbReference>
<keyword evidence="9" id="KW-1185">Reference proteome</keyword>
<evidence type="ECO:0000256" key="5">
    <source>
        <dbReference type="ARBA" id="ARBA00023136"/>
    </source>
</evidence>
<feature type="domain" description="Glycosyltransferase 2-like" evidence="7">
    <location>
        <begin position="2"/>
        <end position="107"/>
    </location>
</feature>
<dbReference type="EMBL" id="JAKGAS010000003">
    <property type="protein sequence ID" value="MCF2947741.1"/>
    <property type="molecule type" value="Genomic_DNA"/>
</dbReference>